<dbReference type="PANTHER" id="PTHR11743:SF61">
    <property type="entry name" value="MITOCHONDRIAL OUTER MEMBRANE PROTEIN PORIN 2-LIKE"/>
    <property type="match status" value="1"/>
</dbReference>
<sequence length="284" mass="31822">MDMGSANMKNGPGYFSDMGWKANETLTRDYLLSLRFSIASNFGNGWGLTSTIAKWHGTYRGDTTIRYEDPNVRANVRMDARMNVKPTLSVTNFLPSTRFIGSFNFLKFYKNKLAVEYFHEYATLGAAVTLSYFLPIDVSAVFGTPWINFGGEATYSVFNGTWDNFSVGVSWATQQHSALSFTLMDKGETLRVLYWHPIGQMKKGAVAGEVKRRIATKESKLTIGCAYAINPHTLIKARMNQYGYFGAALKQEVQPNTFFTISGTFELQALRKTPRIGVALEHNS</sequence>
<evidence type="ECO:0000313" key="3">
    <source>
        <dbReference type="Proteomes" id="UP000288805"/>
    </source>
</evidence>
<dbReference type="InterPro" id="IPR023614">
    <property type="entry name" value="Porin_dom_sf"/>
</dbReference>
<dbReference type="EMBL" id="QGNW01000003">
    <property type="protein sequence ID" value="RVX22668.1"/>
    <property type="molecule type" value="Genomic_DNA"/>
</dbReference>
<protein>
    <submittedName>
        <fullName evidence="2">Mitochondrial outer membrane protein porin 2</fullName>
    </submittedName>
</protein>
<dbReference type="Gene3D" id="2.40.160.10">
    <property type="entry name" value="Porin"/>
    <property type="match status" value="1"/>
</dbReference>
<gene>
    <name evidence="2" type="primary">VDAC2_6</name>
    <name evidence="2" type="ORF">CK203_012765</name>
</gene>
<dbReference type="Proteomes" id="UP000288805">
    <property type="component" value="Unassembled WGS sequence"/>
</dbReference>
<dbReference type="GO" id="GO:0008308">
    <property type="term" value="F:voltage-gated monoatomic anion channel activity"/>
    <property type="evidence" value="ECO:0007669"/>
    <property type="project" value="InterPro"/>
</dbReference>
<reference evidence="2 3" key="1">
    <citation type="journal article" date="2018" name="PLoS Genet.">
        <title>Population sequencing reveals clonal diversity and ancestral inbreeding in the grapevine cultivar Chardonnay.</title>
        <authorList>
            <person name="Roach M.J."/>
            <person name="Johnson D.L."/>
            <person name="Bohlmann J."/>
            <person name="van Vuuren H.J."/>
            <person name="Jones S.J."/>
            <person name="Pretorius I.S."/>
            <person name="Schmidt S.A."/>
            <person name="Borneman A.R."/>
        </authorList>
    </citation>
    <scope>NUCLEOTIDE SEQUENCE [LARGE SCALE GENOMIC DNA]</scope>
    <source>
        <strain evidence="3">cv. Chardonnay</strain>
        <tissue evidence="2">Leaf</tissue>
    </source>
</reference>
<comment type="caution">
    <text evidence="2">The sequence shown here is derived from an EMBL/GenBank/DDBJ whole genome shotgun (WGS) entry which is preliminary data.</text>
</comment>
<organism evidence="2 3">
    <name type="scientific">Vitis vinifera</name>
    <name type="common">Grape</name>
    <dbReference type="NCBI Taxonomy" id="29760"/>
    <lineage>
        <taxon>Eukaryota</taxon>
        <taxon>Viridiplantae</taxon>
        <taxon>Streptophyta</taxon>
        <taxon>Embryophyta</taxon>
        <taxon>Tracheophyta</taxon>
        <taxon>Spermatophyta</taxon>
        <taxon>Magnoliopsida</taxon>
        <taxon>eudicotyledons</taxon>
        <taxon>Gunneridae</taxon>
        <taxon>Pentapetalae</taxon>
        <taxon>rosids</taxon>
        <taxon>Vitales</taxon>
        <taxon>Vitaceae</taxon>
        <taxon>Viteae</taxon>
        <taxon>Vitis</taxon>
    </lineage>
</organism>
<dbReference type="Pfam" id="PF01459">
    <property type="entry name" value="Porin_3"/>
    <property type="match status" value="1"/>
</dbReference>
<dbReference type="AlphaFoldDB" id="A0A438KN80"/>
<dbReference type="PANTHER" id="PTHR11743">
    <property type="entry name" value="VOLTAGE-DEPENDENT ANION-SELECTIVE CHANNEL"/>
    <property type="match status" value="1"/>
</dbReference>
<comment type="similarity">
    <text evidence="1">Belongs to the eukaryotic mitochondrial porin (TC 1.B.8.1) family.</text>
</comment>
<dbReference type="InterPro" id="IPR027246">
    <property type="entry name" value="Porin_Euk/Tom40"/>
</dbReference>
<dbReference type="InterPro" id="IPR001925">
    <property type="entry name" value="Porin_Euk"/>
</dbReference>
<dbReference type="GO" id="GO:0005741">
    <property type="term" value="C:mitochondrial outer membrane"/>
    <property type="evidence" value="ECO:0007669"/>
    <property type="project" value="InterPro"/>
</dbReference>
<proteinExistence type="inferred from homology"/>
<evidence type="ECO:0000313" key="2">
    <source>
        <dbReference type="EMBL" id="RVX22668.1"/>
    </source>
</evidence>
<accession>A0A438KN80</accession>
<name>A0A438KN80_VITVI</name>
<evidence type="ECO:0000256" key="1">
    <source>
        <dbReference type="ARBA" id="ARBA00009624"/>
    </source>
</evidence>